<dbReference type="AlphaFoldDB" id="A0AAU7VZ08"/>
<proteinExistence type="predicted"/>
<dbReference type="InterPro" id="IPR028202">
    <property type="entry name" value="Reductase_C"/>
</dbReference>
<evidence type="ECO:0000313" key="7">
    <source>
        <dbReference type="EMBL" id="XBX78971.1"/>
    </source>
</evidence>
<keyword evidence="4" id="KW-0560">Oxidoreductase</keyword>
<dbReference type="InterPro" id="IPR023753">
    <property type="entry name" value="FAD/NAD-binding_dom"/>
</dbReference>
<dbReference type="PRINTS" id="PR00368">
    <property type="entry name" value="FADPNR"/>
</dbReference>
<evidence type="ECO:0000256" key="3">
    <source>
        <dbReference type="ARBA" id="ARBA00022827"/>
    </source>
</evidence>
<dbReference type="InterPro" id="IPR050446">
    <property type="entry name" value="FAD-oxidoreductase/Apoptosis"/>
</dbReference>
<evidence type="ECO:0000259" key="6">
    <source>
        <dbReference type="Pfam" id="PF14759"/>
    </source>
</evidence>
<accession>A0AAU7VZ08</accession>
<feature type="domain" description="Reductase C-terminal" evidence="6">
    <location>
        <begin position="329"/>
        <end position="400"/>
    </location>
</feature>
<sequence>MDTPIVAPESVEEPAPPLIIIGAGLAGLRAAEGARQAGYSGALMMIGDEEHPPYDRPPLSKDFITESAPPEVLLRDVDELTRELDIDLRLGRSAEELDVAGRRVRVGGEWLSYSSIILAVGHRSRSFRTERQEQSLYPLRTMADALRLRERLDAGAGRLAILGAGFIGSELASSARSRGVDVTLLSATPRPLAGALGTQAADALVRMHRAHGVDVRLGCTITEVGASSIVLSDGSEVAADVVAYGIGGEPATEWLAGSGVELDPGGIVCDEFLRAAPHVYAAGDIVSWPSELFERRLRSPHWTPAAEQGACAGRNAVTDAQEPFDTVPYYWSDVYGKRLQFVGVASGEEMVVVHDDLPDGGFLALARSGDRISAACGIAMRRAIVAARRHIRQGTSWSDAVEELVSDPRSALVATR</sequence>
<dbReference type="PANTHER" id="PTHR43557:SF2">
    <property type="entry name" value="RIESKE DOMAIN-CONTAINING PROTEIN-RELATED"/>
    <property type="match status" value="1"/>
</dbReference>
<gene>
    <name evidence="7" type="ORF">ABS642_02450</name>
</gene>
<name>A0AAU7VZ08_9MICO</name>
<dbReference type="RefSeq" id="WP_350352128.1">
    <property type="nucleotide sequence ID" value="NZ_CP158357.1"/>
</dbReference>
<keyword evidence="2" id="KW-0285">Flavoprotein</keyword>
<dbReference type="Pfam" id="PF07992">
    <property type="entry name" value="Pyr_redox_2"/>
    <property type="match status" value="1"/>
</dbReference>
<evidence type="ECO:0000256" key="4">
    <source>
        <dbReference type="ARBA" id="ARBA00023002"/>
    </source>
</evidence>
<dbReference type="Pfam" id="PF14759">
    <property type="entry name" value="Reductase_C"/>
    <property type="match status" value="1"/>
</dbReference>
<evidence type="ECO:0000259" key="5">
    <source>
        <dbReference type="Pfam" id="PF07992"/>
    </source>
</evidence>
<organism evidence="7">
    <name type="scientific">Microbacterium sp. A8/3-1</name>
    <dbReference type="NCBI Taxonomy" id="3160749"/>
    <lineage>
        <taxon>Bacteria</taxon>
        <taxon>Bacillati</taxon>
        <taxon>Actinomycetota</taxon>
        <taxon>Actinomycetes</taxon>
        <taxon>Micrococcales</taxon>
        <taxon>Microbacteriaceae</taxon>
        <taxon>Microbacterium</taxon>
    </lineage>
</organism>
<dbReference type="InterPro" id="IPR036188">
    <property type="entry name" value="FAD/NAD-bd_sf"/>
</dbReference>
<evidence type="ECO:0000256" key="2">
    <source>
        <dbReference type="ARBA" id="ARBA00022630"/>
    </source>
</evidence>
<dbReference type="GO" id="GO:0005737">
    <property type="term" value="C:cytoplasm"/>
    <property type="evidence" value="ECO:0007669"/>
    <property type="project" value="TreeGrafter"/>
</dbReference>
<dbReference type="Gene3D" id="3.30.390.30">
    <property type="match status" value="1"/>
</dbReference>
<keyword evidence="3" id="KW-0274">FAD</keyword>
<dbReference type="PRINTS" id="PR00411">
    <property type="entry name" value="PNDRDTASEI"/>
</dbReference>
<dbReference type="PANTHER" id="PTHR43557">
    <property type="entry name" value="APOPTOSIS-INDUCING FACTOR 1"/>
    <property type="match status" value="1"/>
</dbReference>
<reference evidence="7" key="1">
    <citation type="submission" date="2024-06" db="EMBL/GenBank/DDBJ databases">
        <title>Draft genome sequence of Microbacterium sp. strain A8/3-1, isolated from Oxytropis tragacanthoides Fisch. ex DC. Root nodules in the Altai region of Russia.</title>
        <authorList>
            <person name="Sazanova A."/>
            <person name="Guro P."/>
            <person name="Kuznetsova I."/>
            <person name="Belimov A."/>
            <person name="Safronova V."/>
        </authorList>
    </citation>
    <scope>NUCLEOTIDE SEQUENCE</scope>
    <source>
        <strain evidence="7">A8/3-1</strain>
    </source>
</reference>
<dbReference type="InterPro" id="IPR016156">
    <property type="entry name" value="FAD/NAD-linked_Rdtase_dimer_sf"/>
</dbReference>
<dbReference type="GO" id="GO:0016651">
    <property type="term" value="F:oxidoreductase activity, acting on NAD(P)H"/>
    <property type="evidence" value="ECO:0007669"/>
    <property type="project" value="TreeGrafter"/>
</dbReference>
<protein>
    <submittedName>
        <fullName evidence="7">FAD-dependent oxidoreductase</fullName>
    </submittedName>
</protein>
<feature type="domain" description="FAD/NAD(P)-binding" evidence="5">
    <location>
        <begin position="18"/>
        <end position="309"/>
    </location>
</feature>
<dbReference type="SUPFAM" id="SSF51905">
    <property type="entry name" value="FAD/NAD(P)-binding domain"/>
    <property type="match status" value="1"/>
</dbReference>
<dbReference type="SUPFAM" id="SSF55424">
    <property type="entry name" value="FAD/NAD-linked reductases, dimerisation (C-terminal) domain"/>
    <property type="match status" value="1"/>
</dbReference>
<comment type="cofactor">
    <cofactor evidence="1">
        <name>FAD</name>
        <dbReference type="ChEBI" id="CHEBI:57692"/>
    </cofactor>
</comment>
<dbReference type="Gene3D" id="3.50.50.60">
    <property type="entry name" value="FAD/NAD(P)-binding domain"/>
    <property type="match status" value="2"/>
</dbReference>
<dbReference type="EMBL" id="CP158357">
    <property type="protein sequence ID" value="XBX78971.1"/>
    <property type="molecule type" value="Genomic_DNA"/>
</dbReference>
<evidence type="ECO:0000256" key="1">
    <source>
        <dbReference type="ARBA" id="ARBA00001974"/>
    </source>
</evidence>